<proteinExistence type="inferred from homology"/>
<dbReference type="RefSeq" id="WP_336724587.1">
    <property type="nucleotide sequence ID" value="NZ_CP157584.1"/>
</dbReference>
<dbReference type="InterPro" id="IPR002781">
    <property type="entry name" value="TM_pro_TauE-like"/>
</dbReference>
<name>A0AAU7LE45_9BURK</name>
<feature type="transmembrane region" description="Helical" evidence="5">
    <location>
        <begin position="37"/>
        <end position="57"/>
    </location>
</feature>
<accession>A0AAU7LE45</accession>
<dbReference type="PANTHER" id="PTHR43701:SF2">
    <property type="entry name" value="MEMBRANE TRANSPORTER PROTEIN YJNA-RELATED"/>
    <property type="match status" value="1"/>
</dbReference>
<dbReference type="Pfam" id="PF01925">
    <property type="entry name" value="TauE"/>
    <property type="match status" value="1"/>
</dbReference>
<feature type="transmembrane region" description="Helical" evidence="5">
    <location>
        <begin position="185"/>
        <end position="209"/>
    </location>
</feature>
<keyword evidence="4 5" id="KW-0472">Membrane</keyword>
<organism evidence="6">
    <name type="scientific">Achromobacter sp. HNDS-1</name>
    <dbReference type="NCBI Taxonomy" id="3151598"/>
    <lineage>
        <taxon>Bacteria</taxon>
        <taxon>Pseudomonadati</taxon>
        <taxon>Pseudomonadota</taxon>
        <taxon>Betaproteobacteria</taxon>
        <taxon>Burkholderiales</taxon>
        <taxon>Alcaligenaceae</taxon>
        <taxon>Achromobacter</taxon>
    </lineage>
</organism>
<evidence type="ECO:0000256" key="3">
    <source>
        <dbReference type="ARBA" id="ARBA00022989"/>
    </source>
</evidence>
<keyword evidence="3 5" id="KW-1133">Transmembrane helix</keyword>
<protein>
    <recommendedName>
        <fullName evidence="5">Probable membrane transporter protein</fullName>
    </recommendedName>
</protein>
<comment type="subcellular location">
    <subcellularLocation>
        <location evidence="5">Cell membrane</location>
        <topology evidence="5">Multi-pass membrane protein</topology>
    </subcellularLocation>
    <subcellularLocation>
        <location evidence="1">Membrane</location>
        <topology evidence="1">Multi-pass membrane protein</topology>
    </subcellularLocation>
</comment>
<feature type="transmembrane region" description="Helical" evidence="5">
    <location>
        <begin position="242"/>
        <end position="261"/>
    </location>
</feature>
<dbReference type="InterPro" id="IPR051598">
    <property type="entry name" value="TSUP/Inactive_protease-like"/>
</dbReference>
<evidence type="ECO:0000256" key="4">
    <source>
        <dbReference type="ARBA" id="ARBA00023136"/>
    </source>
</evidence>
<keyword evidence="2 5" id="KW-0812">Transmembrane</keyword>
<reference evidence="6" key="1">
    <citation type="submission" date="2024-05" db="EMBL/GenBank/DDBJ databases">
        <title>Transcriptome analysis of the degradation process of organic nitrogen by two heterotrophic nitrifying and aerobic denitrifying bacteria, Achromobacter sp. HNDS-1 and Enterobacter sp. HNDS-6.</title>
        <authorList>
            <person name="Huang Y."/>
        </authorList>
    </citation>
    <scope>NUCLEOTIDE SEQUENCE</scope>
    <source>
        <strain evidence="6">HNDS-1</strain>
    </source>
</reference>
<comment type="similarity">
    <text evidence="5">Belongs to the 4-toluene sulfonate uptake permease (TSUP) (TC 2.A.102) family.</text>
</comment>
<dbReference type="AlphaFoldDB" id="A0AAU7LE45"/>
<feature type="transmembrane region" description="Helical" evidence="5">
    <location>
        <begin position="216"/>
        <end position="236"/>
    </location>
</feature>
<keyword evidence="5" id="KW-1003">Cell membrane</keyword>
<dbReference type="EMBL" id="CP157584">
    <property type="protein sequence ID" value="XBP00090.1"/>
    <property type="molecule type" value="Genomic_DNA"/>
</dbReference>
<evidence type="ECO:0000256" key="2">
    <source>
        <dbReference type="ARBA" id="ARBA00022692"/>
    </source>
</evidence>
<dbReference type="KEGG" id="achh:ABFG95_06330"/>
<evidence type="ECO:0000256" key="1">
    <source>
        <dbReference type="ARBA" id="ARBA00004141"/>
    </source>
</evidence>
<feature type="transmembrane region" description="Helical" evidence="5">
    <location>
        <begin position="69"/>
        <end position="88"/>
    </location>
</feature>
<evidence type="ECO:0000313" key="6">
    <source>
        <dbReference type="EMBL" id="XBP00090.1"/>
    </source>
</evidence>
<dbReference type="PANTHER" id="PTHR43701">
    <property type="entry name" value="MEMBRANE TRANSPORTER PROTEIN MJ0441-RELATED"/>
    <property type="match status" value="1"/>
</dbReference>
<dbReference type="GO" id="GO:0005886">
    <property type="term" value="C:plasma membrane"/>
    <property type="evidence" value="ECO:0007669"/>
    <property type="project" value="UniProtKB-SubCell"/>
</dbReference>
<feature type="transmembrane region" description="Helical" evidence="5">
    <location>
        <begin position="148"/>
        <end position="173"/>
    </location>
</feature>
<feature type="transmembrane region" description="Helical" evidence="5">
    <location>
        <begin position="94"/>
        <end position="112"/>
    </location>
</feature>
<sequence>MTATLLGLCIGVSLGLTGAGGGILAVPALMFGLGLTLPQAAPVALIAVGIASAVGAVQGLLRGLVRYKAAMLMAAMGALTAPLGLSLARHLPAHRLSLIFAGVMLLVAVRMAQQSRRRAPIAGAPDAPPKACRLSPETGRFVWTRLTAATLGGIGAVSGICTGMLGVGGGFIIVPALTHFSDARMISIVSTSLMVIALVSAATVGSALLHGLTLTAAQWVFVAAAVAGMAIGRALAPRLPQAVLQRTFAAVCVAVAAVLAWRA</sequence>
<evidence type="ECO:0000256" key="5">
    <source>
        <dbReference type="RuleBase" id="RU363041"/>
    </source>
</evidence>
<gene>
    <name evidence="6" type="ORF">ABFG95_06330</name>
</gene>